<dbReference type="InParanoid" id="A0A286UJ77"/>
<evidence type="ECO:0000313" key="5">
    <source>
        <dbReference type="EMBL" id="PAV19642.1"/>
    </source>
</evidence>
<dbReference type="SMART" id="SM00300">
    <property type="entry name" value="ChSh"/>
    <property type="match status" value="1"/>
</dbReference>
<evidence type="ECO:0000256" key="2">
    <source>
        <dbReference type="ARBA" id="ARBA00023242"/>
    </source>
</evidence>
<proteinExistence type="predicted"/>
<comment type="caution">
    <text evidence="5">The sequence shown here is derived from an EMBL/GenBank/DDBJ whole genome shotgun (WGS) entry which is preliminary data.</text>
</comment>
<feature type="compositionally biased region" description="Low complexity" evidence="3">
    <location>
        <begin position="173"/>
        <end position="184"/>
    </location>
</feature>
<keyword evidence="2" id="KW-0539">Nucleus</keyword>
<keyword evidence="6" id="KW-1185">Reference proteome</keyword>
<feature type="region of interest" description="Disordered" evidence="3">
    <location>
        <begin position="41"/>
        <end position="103"/>
    </location>
</feature>
<feature type="region of interest" description="Disordered" evidence="3">
    <location>
        <begin position="159"/>
        <end position="227"/>
    </location>
</feature>
<feature type="domain" description="Chromo" evidence="4">
    <location>
        <begin position="103"/>
        <end position="165"/>
    </location>
</feature>
<dbReference type="InterPro" id="IPR008251">
    <property type="entry name" value="Chromo_shadow_dom"/>
</dbReference>
<dbReference type="FunCoup" id="A0A286UJ77">
    <property type="interactions" value="11"/>
</dbReference>
<dbReference type="AlphaFoldDB" id="A0A286UJ77"/>
<dbReference type="STRING" id="2282107.A0A286UJ77"/>
<dbReference type="OrthoDB" id="433924at2759"/>
<evidence type="ECO:0000259" key="4">
    <source>
        <dbReference type="PROSITE" id="PS50013"/>
    </source>
</evidence>
<dbReference type="SMART" id="SM00298">
    <property type="entry name" value="CHROMO"/>
    <property type="match status" value="1"/>
</dbReference>
<dbReference type="PANTHER" id="PTHR22812">
    <property type="entry name" value="CHROMOBOX PROTEIN"/>
    <property type="match status" value="1"/>
</dbReference>
<accession>A0A286UJ77</accession>
<dbReference type="InterPro" id="IPR000953">
    <property type="entry name" value="Chromo/chromo_shadow_dom"/>
</dbReference>
<gene>
    <name evidence="5" type="ORF">PNOK_0457600</name>
</gene>
<dbReference type="Pfam" id="PF01393">
    <property type="entry name" value="Chromo_shadow"/>
    <property type="match status" value="1"/>
</dbReference>
<name>A0A286UJ77_9AGAM</name>
<evidence type="ECO:0000256" key="1">
    <source>
        <dbReference type="ARBA" id="ARBA00004123"/>
    </source>
</evidence>
<feature type="compositionally biased region" description="Polar residues" evidence="3">
    <location>
        <begin position="45"/>
        <end position="62"/>
    </location>
</feature>
<dbReference type="InterPro" id="IPR051219">
    <property type="entry name" value="Heterochromatin_chromo-domain"/>
</dbReference>
<protein>
    <submittedName>
        <fullName evidence="5">Chromodomain swi6</fullName>
    </submittedName>
</protein>
<dbReference type="GO" id="GO:0005634">
    <property type="term" value="C:nucleus"/>
    <property type="evidence" value="ECO:0007669"/>
    <property type="project" value="UniProtKB-SubCell"/>
</dbReference>
<dbReference type="PROSITE" id="PS50013">
    <property type="entry name" value="CHROMO_2"/>
    <property type="match status" value="1"/>
</dbReference>
<dbReference type="SUPFAM" id="SSF54160">
    <property type="entry name" value="Chromo domain-like"/>
    <property type="match status" value="2"/>
</dbReference>
<feature type="compositionally biased region" description="Basic and acidic residues" evidence="3">
    <location>
        <begin position="64"/>
        <end position="75"/>
    </location>
</feature>
<dbReference type="GO" id="GO:0006338">
    <property type="term" value="P:chromatin remodeling"/>
    <property type="evidence" value="ECO:0007669"/>
    <property type="project" value="UniProtKB-ARBA"/>
</dbReference>
<dbReference type="InterPro" id="IPR023780">
    <property type="entry name" value="Chromo_domain"/>
</dbReference>
<feature type="compositionally biased region" description="Acidic residues" evidence="3">
    <location>
        <begin position="80"/>
        <end position="103"/>
    </location>
</feature>
<dbReference type="EMBL" id="NBII01000004">
    <property type="protein sequence ID" value="PAV19642.1"/>
    <property type="molecule type" value="Genomic_DNA"/>
</dbReference>
<evidence type="ECO:0000313" key="6">
    <source>
        <dbReference type="Proteomes" id="UP000217199"/>
    </source>
</evidence>
<organism evidence="5 6">
    <name type="scientific">Pyrrhoderma noxium</name>
    <dbReference type="NCBI Taxonomy" id="2282107"/>
    <lineage>
        <taxon>Eukaryota</taxon>
        <taxon>Fungi</taxon>
        <taxon>Dikarya</taxon>
        <taxon>Basidiomycota</taxon>
        <taxon>Agaricomycotina</taxon>
        <taxon>Agaricomycetes</taxon>
        <taxon>Hymenochaetales</taxon>
        <taxon>Hymenochaetaceae</taxon>
        <taxon>Pyrrhoderma</taxon>
    </lineage>
</organism>
<dbReference type="Proteomes" id="UP000217199">
    <property type="component" value="Unassembled WGS sequence"/>
</dbReference>
<sequence>MFRAHDIFSIWSRKLQPELSLCLLFSQTRSISDMALIRELESDDPMNSTPAKPKSRSSTIQSRTRKETDEARSTDAEGLAGDENEEEKGEDEENEDEEDEEEYEIEAILDAQRGRIKKNEYAYLVKWKGYGEEHNSWVTHSDAGNASELINDYLKRNAKSKSDRQSLSKSMKGKTSASVVSSVSKRGRGRPQRNISEDESEVEQSHVAKRQRNQEMGDEDDNSKYESYKDTPLAKLKSWEKLVKKVNTVENNNDQLIVYFETIDGRYIREPSSICKQRFPLKLIDFYESHLRWKLAEPEEEMDA</sequence>
<dbReference type="InterPro" id="IPR016197">
    <property type="entry name" value="Chromo-like_dom_sf"/>
</dbReference>
<dbReference type="Pfam" id="PF00385">
    <property type="entry name" value="Chromo"/>
    <property type="match status" value="1"/>
</dbReference>
<dbReference type="Gene3D" id="2.40.50.40">
    <property type="match status" value="2"/>
</dbReference>
<comment type="subcellular location">
    <subcellularLocation>
        <location evidence="1">Nucleus</location>
    </subcellularLocation>
</comment>
<evidence type="ECO:0000256" key="3">
    <source>
        <dbReference type="SAM" id="MobiDB-lite"/>
    </source>
</evidence>
<reference evidence="5 6" key="1">
    <citation type="journal article" date="2017" name="Mol. Ecol.">
        <title>Comparative and population genomic landscape of Phellinus noxius: A hypervariable fungus causing root rot in trees.</title>
        <authorList>
            <person name="Chung C.L."/>
            <person name="Lee T.J."/>
            <person name="Akiba M."/>
            <person name="Lee H.H."/>
            <person name="Kuo T.H."/>
            <person name="Liu D."/>
            <person name="Ke H.M."/>
            <person name="Yokoi T."/>
            <person name="Roa M.B."/>
            <person name="Lu M.J."/>
            <person name="Chang Y.Y."/>
            <person name="Ann P.J."/>
            <person name="Tsai J.N."/>
            <person name="Chen C.Y."/>
            <person name="Tzean S.S."/>
            <person name="Ota Y."/>
            <person name="Hattori T."/>
            <person name="Sahashi N."/>
            <person name="Liou R.F."/>
            <person name="Kikuchi T."/>
            <person name="Tsai I.J."/>
        </authorList>
    </citation>
    <scope>NUCLEOTIDE SEQUENCE [LARGE SCALE GENOMIC DNA]</scope>
    <source>
        <strain evidence="5 6">FFPRI411160</strain>
    </source>
</reference>